<dbReference type="SMART" id="SM00320">
    <property type="entry name" value="WD40"/>
    <property type="match status" value="5"/>
</dbReference>
<feature type="repeat" description="WD" evidence="3">
    <location>
        <begin position="282"/>
        <end position="313"/>
    </location>
</feature>
<keyword evidence="2" id="KW-0677">Repeat</keyword>
<dbReference type="InterPro" id="IPR054080">
    <property type="entry name" value="TPR1-like_2nd"/>
</dbReference>
<feature type="repeat" description="WD" evidence="3">
    <location>
        <begin position="199"/>
        <end position="240"/>
    </location>
</feature>
<dbReference type="PANTHER" id="PTHR22838">
    <property type="entry name" value="WD REPEAT PROTEIN 26-RELATED"/>
    <property type="match status" value="1"/>
</dbReference>
<dbReference type="AlphaFoldDB" id="A0A8H7C0E7"/>
<dbReference type="PROSITE" id="PS50897">
    <property type="entry name" value="CTLH"/>
    <property type="match status" value="1"/>
</dbReference>
<dbReference type="GO" id="GO:0034657">
    <property type="term" value="C:GID complex"/>
    <property type="evidence" value="ECO:0007669"/>
    <property type="project" value="TreeGrafter"/>
</dbReference>
<feature type="repeat" description="WD" evidence="3">
    <location>
        <begin position="457"/>
        <end position="488"/>
    </location>
</feature>
<dbReference type="GO" id="GO:0043161">
    <property type="term" value="P:proteasome-mediated ubiquitin-dependent protein catabolic process"/>
    <property type="evidence" value="ECO:0007669"/>
    <property type="project" value="TreeGrafter"/>
</dbReference>
<dbReference type="OrthoDB" id="972532at2759"/>
<organism evidence="5 6">
    <name type="scientific">Apophysomyces ossiformis</name>
    <dbReference type="NCBI Taxonomy" id="679940"/>
    <lineage>
        <taxon>Eukaryota</taxon>
        <taxon>Fungi</taxon>
        <taxon>Fungi incertae sedis</taxon>
        <taxon>Mucoromycota</taxon>
        <taxon>Mucoromycotina</taxon>
        <taxon>Mucoromycetes</taxon>
        <taxon>Mucorales</taxon>
        <taxon>Mucorineae</taxon>
        <taxon>Mucoraceae</taxon>
        <taxon>Apophysomyces</taxon>
    </lineage>
</organism>
<dbReference type="InterPro" id="IPR006594">
    <property type="entry name" value="LisH"/>
</dbReference>
<dbReference type="InterPro" id="IPR036322">
    <property type="entry name" value="WD40_repeat_dom_sf"/>
</dbReference>
<dbReference type="PROSITE" id="PS00678">
    <property type="entry name" value="WD_REPEATS_1"/>
    <property type="match status" value="1"/>
</dbReference>
<dbReference type="CDD" id="cd00200">
    <property type="entry name" value="WD40"/>
    <property type="match status" value="1"/>
</dbReference>
<dbReference type="Pfam" id="PF00400">
    <property type="entry name" value="WD40"/>
    <property type="match status" value="5"/>
</dbReference>
<dbReference type="InterPro" id="IPR051350">
    <property type="entry name" value="WD_repeat-ST_regulator"/>
</dbReference>
<gene>
    <name evidence="5" type="ORF">EC973_009273</name>
</gene>
<evidence type="ECO:0000256" key="2">
    <source>
        <dbReference type="ARBA" id="ARBA00022737"/>
    </source>
</evidence>
<dbReference type="Proteomes" id="UP000605846">
    <property type="component" value="Unassembled WGS sequence"/>
</dbReference>
<feature type="domain" description="CTLH" evidence="4">
    <location>
        <begin position="26"/>
        <end position="83"/>
    </location>
</feature>
<protein>
    <recommendedName>
        <fullName evidence="4">CTLH domain-containing protein</fullName>
    </recommendedName>
</protein>
<dbReference type="PROSITE" id="PS50294">
    <property type="entry name" value="WD_REPEATS_REGION"/>
    <property type="match status" value="3"/>
</dbReference>
<dbReference type="Gene3D" id="2.130.10.10">
    <property type="entry name" value="YVTN repeat-like/Quinoprotein amine dehydrogenase"/>
    <property type="match status" value="1"/>
</dbReference>
<evidence type="ECO:0000256" key="1">
    <source>
        <dbReference type="ARBA" id="ARBA00022574"/>
    </source>
</evidence>
<dbReference type="Pfam" id="PF21889">
    <property type="entry name" value="TPR1-like_2nd"/>
    <property type="match status" value="1"/>
</dbReference>
<dbReference type="PROSITE" id="PS50082">
    <property type="entry name" value="WD_REPEATS_2"/>
    <property type="match status" value="3"/>
</dbReference>
<dbReference type="PROSITE" id="PS50896">
    <property type="entry name" value="LISH"/>
    <property type="match status" value="1"/>
</dbReference>
<dbReference type="PANTHER" id="PTHR22838:SF0">
    <property type="entry name" value="WD REPEAT-CONTAINING PROTEIN 26"/>
    <property type="match status" value="1"/>
</dbReference>
<comment type="caution">
    <text evidence="5">The sequence shown here is derived from an EMBL/GenBank/DDBJ whole genome shotgun (WGS) entry which is preliminary data.</text>
</comment>
<dbReference type="InterPro" id="IPR001680">
    <property type="entry name" value="WD40_rpt"/>
</dbReference>
<dbReference type="SUPFAM" id="SSF50978">
    <property type="entry name" value="WD40 repeat-like"/>
    <property type="match status" value="1"/>
</dbReference>
<dbReference type="InterPro" id="IPR015943">
    <property type="entry name" value="WD40/YVTN_repeat-like_dom_sf"/>
</dbReference>
<dbReference type="InterPro" id="IPR006595">
    <property type="entry name" value="CTLH_C"/>
</dbReference>
<accession>A0A8H7C0E7</accession>
<sequence length="488" mass="55217">METTLQDLGYQEAAQVLQRDSHVSVESPTVTQFREAVMNGDWDTTESVLPALCNSHPGDLAQAAFLVRQQKFLELLESRKTMKALQVLRNELTPMELNVERLHELSSLILCSSVEDIKSRAQWHGTDGFSREHLLSQLQRYIDPSIMIPKERLLTLLNQAFDWQLRGCLYHDSKNADFSLFSEHMCDETQFPSATVHILEGHTDEVWHISFAHCGLYLASVSNDKTCIIWDMQTYEKIHILEGASESNSFSAWSPDDSKLLVCGDNHIRLWSSITGELLHTFAMHTDQVTSCAWLPDGNKFISGGCDKRLVMWGVDGAVLTEMETQRVLEARLTSDGSRLVTIDFSRTIGKKHIVVYNVVGLKLEEVRRIPVQDTITSLTLTKDGRYALLNVQEVQELHLWDLETQSIVRKYCGHTQGNYIIRSTFGGDDESFVLSGSEDDCVYVWSREHGVVLEVLEGHTKTVNCISWSPINPMMFASASDDATIRM</sequence>
<keyword evidence="1 3" id="KW-0853">WD repeat</keyword>
<reference evidence="5" key="1">
    <citation type="submission" date="2020-01" db="EMBL/GenBank/DDBJ databases">
        <title>Genome Sequencing of Three Apophysomyces-Like Fungal Strains Confirms a Novel Fungal Genus in the Mucoromycota with divergent Burkholderia-like Endosymbiotic Bacteria.</title>
        <authorList>
            <person name="Stajich J.E."/>
            <person name="Macias A.M."/>
            <person name="Carter-House D."/>
            <person name="Lovett B."/>
            <person name="Kasson L.R."/>
            <person name="Berry K."/>
            <person name="Grigoriev I."/>
            <person name="Chang Y."/>
            <person name="Spatafora J."/>
            <person name="Kasson M.T."/>
        </authorList>
    </citation>
    <scope>NUCLEOTIDE SEQUENCE</scope>
    <source>
        <strain evidence="5">NRRL A-21654</strain>
    </source>
</reference>
<dbReference type="InterPro" id="IPR019775">
    <property type="entry name" value="WD40_repeat_CS"/>
</dbReference>
<name>A0A8H7C0E7_9FUNG</name>
<keyword evidence="6" id="KW-1185">Reference proteome</keyword>
<dbReference type="EMBL" id="JABAYA010000009">
    <property type="protein sequence ID" value="KAF7731509.1"/>
    <property type="molecule type" value="Genomic_DNA"/>
</dbReference>
<evidence type="ECO:0000313" key="5">
    <source>
        <dbReference type="EMBL" id="KAF7731509.1"/>
    </source>
</evidence>
<evidence type="ECO:0000256" key="3">
    <source>
        <dbReference type="PROSITE-ProRule" id="PRU00221"/>
    </source>
</evidence>
<proteinExistence type="predicted"/>
<evidence type="ECO:0000313" key="6">
    <source>
        <dbReference type="Proteomes" id="UP000605846"/>
    </source>
</evidence>
<evidence type="ECO:0000259" key="4">
    <source>
        <dbReference type="PROSITE" id="PS50897"/>
    </source>
</evidence>